<reference evidence="1" key="1">
    <citation type="submission" date="2021-02" db="EMBL/GenBank/DDBJ databases">
        <authorList>
            <person name="Nowell W R."/>
        </authorList>
    </citation>
    <scope>NUCLEOTIDE SEQUENCE</scope>
</reference>
<dbReference type="AlphaFoldDB" id="A0A8S2IJC7"/>
<dbReference type="Proteomes" id="UP000681967">
    <property type="component" value="Unassembled WGS sequence"/>
</dbReference>
<accession>A0A8S2IJC7</accession>
<feature type="non-terminal residue" evidence="1">
    <location>
        <position position="38"/>
    </location>
</feature>
<evidence type="ECO:0000313" key="1">
    <source>
        <dbReference type="EMBL" id="CAF3751030.1"/>
    </source>
</evidence>
<dbReference type="EMBL" id="CAJOBI010000117">
    <property type="protein sequence ID" value="CAF3795508.1"/>
    <property type="molecule type" value="Genomic_DNA"/>
</dbReference>
<comment type="caution">
    <text evidence="1">The sequence shown here is derived from an EMBL/GenBank/DDBJ whole genome shotgun (WGS) entry which is preliminary data.</text>
</comment>
<name>A0A8S2IJC7_9BILA</name>
<organism evidence="1 3">
    <name type="scientific">Rotaria magnacalcarata</name>
    <dbReference type="NCBI Taxonomy" id="392030"/>
    <lineage>
        <taxon>Eukaryota</taxon>
        <taxon>Metazoa</taxon>
        <taxon>Spiralia</taxon>
        <taxon>Gnathifera</taxon>
        <taxon>Rotifera</taxon>
        <taxon>Eurotatoria</taxon>
        <taxon>Bdelloidea</taxon>
        <taxon>Philodinida</taxon>
        <taxon>Philodinidae</taxon>
        <taxon>Rotaria</taxon>
    </lineage>
</organism>
<sequence>MTEANNRSYVGIDAIVQTCSKVYPDQLNPTQAASVVKY</sequence>
<dbReference type="Proteomes" id="UP000676336">
    <property type="component" value="Unassembled WGS sequence"/>
</dbReference>
<evidence type="ECO:0000313" key="2">
    <source>
        <dbReference type="EMBL" id="CAF3795508.1"/>
    </source>
</evidence>
<dbReference type="EMBL" id="CAJOBH010000030">
    <property type="protein sequence ID" value="CAF3751030.1"/>
    <property type="molecule type" value="Genomic_DNA"/>
</dbReference>
<proteinExistence type="predicted"/>
<protein>
    <submittedName>
        <fullName evidence="1">Uncharacterized protein</fullName>
    </submittedName>
</protein>
<evidence type="ECO:0000313" key="3">
    <source>
        <dbReference type="Proteomes" id="UP000681967"/>
    </source>
</evidence>
<gene>
    <name evidence="1" type="ORF">BYL167_LOCUS331</name>
    <name evidence="2" type="ORF">SMN809_LOCUS878</name>
</gene>